<dbReference type="GO" id="GO:0046872">
    <property type="term" value="F:metal ion binding"/>
    <property type="evidence" value="ECO:0007669"/>
    <property type="project" value="UniProtKB-KW"/>
</dbReference>
<comment type="cofactor">
    <cofactor evidence="1 6">
        <name>Mg(2+)</name>
        <dbReference type="ChEBI" id="CHEBI:18420"/>
    </cofactor>
</comment>
<accession>A0AAV5A466</accession>
<keyword evidence="4 6" id="KW-0460">Magnesium</keyword>
<name>A0AAV5A466_9AGAM</name>
<protein>
    <recommendedName>
        <fullName evidence="6">Terpene synthase</fullName>
        <ecNumber evidence="6">4.2.3.-</ecNumber>
    </recommendedName>
</protein>
<keyword evidence="3 6" id="KW-0479">Metal-binding</keyword>
<dbReference type="GO" id="GO:0010333">
    <property type="term" value="F:terpene synthase activity"/>
    <property type="evidence" value="ECO:0007669"/>
    <property type="project" value="InterPro"/>
</dbReference>
<evidence type="ECO:0000313" key="7">
    <source>
        <dbReference type="EMBL" id="GJJ08044.1"/>
    </source>
</evidence>
<dbReference type="Gene3D" id="1.10.600.10">
    <property type="entry name" value="Farnesyl Diphosphate Synthase"/>
    <property type="match status" value="1"/>
</dbReference>
<dbReference type="InterPro" id="IPR034686">
    <property type="entry name" value="Terpene_cyclase-like_2"/>
</dbReference>
<dbReference type="PANTHER" id="PTHR35201:SF4">
    <property type="entry name" value="BETA-PINACENE SYNTHASE-RELATED"/>
    <property type="match status" value="1"/>
</dbReference>
<dbReference type="PANTHER" id="PTHR35201">
    <property type="entry name" value="TERPENE SYNTHASE"/>
    <property type="match status" value="1"/>
</dbReference>
<reference evidence="7" key="1">
    <citation type="submission" date="2021-10" db="EMBL/GenBank/DDBJ databases">
        <title>De novo Genome Assembly of Clathrus columnatus (Basidiomycota, Fungi) Using Illumina and Nanopore Sequence Data.</title>
        <authorList>
            <person name="Ogiso-Tanaka E."/>
            <person name="Itagaki H."/>
            <person name="Hosoya T."/>
            <person name="Hosaka K."/>
        </authorList>
    </citation>
    <scope>NUCLEOTIDE SEQUENCE</scope>
    <source>
        <strain evidence="7">MO-923</strain>
    </source>
</reference>
<evidence type="ECO:0000256" key="5">
    <source>
        <dbReference type="ARBA" id="ARBA00023239"/>
    </source>
</evidence>
<keyword evidence="8" id="KW-1185">Reference proteome</keyword>
<evidence type="ECO:0000256" key="3">
    <source>
        <dbReference type="ARBA" id="ARBA00022723"/>
    </source>
</evidence>
<gene>
    <name evidence="7" type="ORF">Clacol_002251</name>
</gene>
<dbReference type="Proteomes" id="UP001050691">
    <property type="component" value="Unassembled WGS sequence"/>
</dbReference>
<proteinExistence type="inferred from homology"/>
<evidence type="ECO:0000256" key="1">
    <source>
        <dbReference type="ARBA" id="ARBA00001946"/>
    </source>
</evidence>
<organism evidence="7 8">
    <name type="scientific">Clathrus columnatus</name>
    <dbReference type="NCBI Taxonomy" id="1419009"/>
    <lineage>
        <taxon>Eukaryota</taxon>
        <taxon>Fungi</taxon>
        <taxon>Dikarya</taxon>
        <taxon>Basidiomycota</taxon>
        <taxon>Agaricomycotina</taxon>
        <taxon>Agaricomycetes</taxon>
        <taxon>Phallomycetidae</taxon>
        <taxon>Phallales</taxon>
        <taxon>Clathraceae</taxon>
        <taxon>Clathrus</taxon>
    </lineage>
</organism>
<comment type="similarity">
    <text evidence="2 6">Belongs to the terpene synthase family.</text>
</comment>
<evidence type="ECO:0000256" key="4">
    <source>
        <dbReference type="ARBA" id="ARBA00022842"/>
    </source>
</evidence>
<comment type="caution">
    <text evidence="7">The sequence shown here is derived from an EMBL/GenBank/DDBJ whole genome shotgun (WGS) entry which is preliminary data.</text>
</comment>
<dbReference type="AlphaFoldDB" id="A0AAV5A466"/>
<dbReference type="EMBL" id="BPWL01000003">
    <property type="protein sequence ID" value="GJJ08044.1"/>
    <property type="molecule type" value="Genomic_DNA"/>
</dbReference>
<dbReference type="InterPro" id="IPR008949">
    <property type="entry name" value="Isoprenoid_synthase_dom_sf"/>
</dbReference>
<dbReference type="Pfam" id="PF19086">
    <property type="entry name" value="Terpene_syn_C_2"/>
    <property type="match status" value="1"/>
</dbReference>
<dbReference type="SUPFAM" id="SSF48576">
    <property type="entry name" value="Terpenoid synthases"/>
    <property type="match status" value="1"/>
</dbReference>
<evidence type="ECO:0000256" key="6">
    <source>
        <dbReference type="RuleBase" id="RU366034"/>
    </source>
</evidence>
<dbReference type="EC" id="4.2.3.-" evidence="6"/>
<evidence type="ECO:0000256" key="2">
    <source>
        <dbReference type="ARBA" id="ARBA00006333"/>
    </source>
</evidence>
<evidence type="ECO:0000313" key="8">
    <source>
        <dbReference type="Proteomes" id="UP001050691"/>
    </source>
</evidence>
<dbReference type="GO" id="GO:0008299">
    <property type="term" value="P:isoprenoid biosynthetic process"/>
    <property type="evidence" value="ECO:0007669"/>
    <property type="project" value="UniProtKB-ARBA"/>
</dbReference>
<keyword evidence="5 6" id="KW-0456">Lyase</keyword>
<sequence length="237" mass="27664">MDGIRNPHIPRPGNGEWVGGEIARQFWENAIRRVSPIVQTRFINEFQAYLNAVVDEATDRESRYIRNIEDYFKIRRNTIGAKPSFAICEMYMNIPEEVMRHPVIKKLRELAIDMIIIGNDLCSYNVEQARGDDTHNLVTIVMHELKLDIQGAINWIGELNDDLATEFLKEYYNLPTFKGFEHDILAYCKGLGNWVRANDSWSFESERYFGRAGRYIQTSRRVPLLPKRKALNLPLRK</sequence>